<feature type="transmembrane region" description="Helical" evidence="1">
    <location>
        <begin position="35"/>
        <end position="54"/>
    </location>
</feature>
<keyword evidence="1" id="KW-0472">Membrane</keyword>
<feature type="transmembrane region" description="Helical" evidence="1">
    <location>
        <begin position="7"/>
        <end position="29"/>
    </location>
</feature>
<gene>
    <name evidence="2" type="ORF">LCGC14_0757090</name>
</gene>
<evidence type="ECO:0000256" key="1">
    <source>
        <dbReference type="SAM" id="Phobius"/>
    </source>
</evidence>
<comment type="caution">
    <text evidence="2">The sequence shown here is derived from an EMBL/GenBank/DDBJ whole genome shotgun (WGS) entry which is preliminary data.</text>
</comment>
<organism evidence="2">
    <name type="scientific">marine sediment metagenome</name>
    <dbReference type="NCBI Taxonomy" id="412755"/>
    <lineage>
        <taxon>unclassified sequences</taxon>
        <taxon>metagenomes</taxon>
        <taxon>ecological metagenomes</taxon>
    </lineage>
</organism>
<dbReference type="AlphaFoldDB" id="A0A0F9Q6C6"/>
<dbReference type="EMBL" id="LAZR01001854">
    <property type="protein sequence ID" value="KKN38059.1"/>
    <property type="molecule type" value="Genomic_DNA"/>
</dbReference>
<keyword evidence="1" id="KW-1133">Transmembrane helix</keyword>
<name>A0A0F9Q6C6_9ZZZZ</name>
<evidence type="ECO:0000313" key="2">
    <source>
        <dbReference type="EMBL" id="KKN38059.1"/>
    </source>
</evidence>
<reference evidence="2" key="1">
    <citation type="journal article" date="2015" name="Nature">
        <title>Complex archaea that bridge the gap between prokaryotes and eukaryotes.</title>
        <authorList>
            <person name="Spang A."/>
            <person name="Saw J.H."/>
            <person name="Jorgensen S.L."/>
            <person name="Zaremba-Niedzwiedzka K."/>
            <person name="Martijn J."/>
            <person name="Lind A.E."/>
            <person name="van Eijk R."/>
            <person name="Schleper C."/>
            <person name="Guy L."/>
            <person name="Ettema T.J."/>
        </authorList>
    </citation>
    <scope>NUCLEOTIDE SEQUENCE</scope>
</reference>
<proteinExistence type="predicted"/>
<sequence>MIDSFLLIYLFTLILILSGFEFLSSILFWSFINFTLLYLVFHFEIVIIIIPKILNRINKSSGVLIYHLIRGKLWEEFQSRFTFYVVKINEILKEVPIIFGYFTKIKLYLFLNSLGGFFIFH</sequence>
<accession>A0A0F9Q6C6</accession>
<protein>
    <submittedName>
        <fullName evidence="2">Uncharacterized protein</fullName>
    </submittedName>
</protein>
<keyword evidence="1" id="KW-0812">Transmembrane</keyword>